<dbReference type="Proteomes" id="UP000334340">
    <property type="component" value="Unassembled WGS sequence"/>
</dbReference>
<keyword evidence="2" id="KW-1185">Reference proteome</keyword>
<accession>A0A564ZK48</accession>
<proteinExistence type="predicted"/>
<organism evidence="1 2">
    <name type="scientific">Candidatus Methylomirabilis lanthanidiphila</name>
    <dbReference type="NCBI Taxonomy" id="2211376"/>
    <lineage>
        <taxon>Bacteria</taxon>
        <taxon>Candidatus Methylomirabilota</taxon>
        <taxon>Candidatus Methylomirabilia</taxon>
        <taxon>Candidatus Methylomirabilales</taxon>
        <taxon>Candidatus Methylomirabilaceae</taxon>
        <taxon>Candidatus Methylomirabilis</taxon>
    </lineage>
</organism>
<gene>
    <name evidence="1" type="ORF">MELA_02059</name>
</gene>
<evidence type="ECO:0000313" key="1">
    <source>
        <dbReference type="EMBL" id="VUZ85674.1"/>
    </source>
</evidence>
<name>A0A564ZK48_9BACT</name>
<dbReference type="EMBL" id="CABIKM010000030">
    <property type="protein sequence ID" value="VUZ85674.1"/>
    <property type="molecule type" value="Genomic_DNA"/>
</dbReference>
<sequence length="255" mass="29284">MSRVNLEPEQEQLFRDLVEAERRVPRPERVPFIILNTLGPAGVQLAHPGWINTDRRIFEGDIDTLARVGLIVISYPSPRLKGFYVPPEGFAYYGEMMRRRGEPVQRVQVSIREYIQSHAFQSRYRSAYAKWQEAENLLWSDDSDKALTTIGHLLREAMQEFATALVERFRPPNVEADKARTVSRIRAVLNAQKLGDKVRAFLDALIIYWGTVSDLVQRQEHGALREGEPLKWIDARRVVFQTAIVMLEIDAALAI</sequence>
<protein>
    <submittedName>
        <fullName evidence="1">Uncharacterized protein</fullName>
    </submittedName>
</protein>
<evidence type="ECO:0000313" key="2">
    <source>
        <dbReference type="Proteomes" id="UP000334340"/>
    </source>
</evidence>
<dbReference type="AlphaFoldDB" id="A0A564ZK48"/>
<reference evidence="1 2" key="1">
    <citation type="submission" date="2019-07" db="EMBL/GenBank/DDBJ databases">
        <authorList>
            <person name="Cremers G."/>
        </authorList>
    </citation>
    <scope>NUCLEOTIDE SEQUENCE [LARGE SCALE GENOMIC DNA]</scope>
</reference>